<organism evidence="1 2">
    <name type="scientific">Entomophthora muscae</name>
    <dbReference type="NCBI Taxonomy" id="34485"/>
    <lineage>
        <taxon>Eukaryota</taxon>
        <taxon>Fungi</taxon>
        <taxon>Fungi incertae sedis</taxon>
        <taxon>Zoopagomycota</taxon>
        <taxon>Entomophthoromycotina</taxon>
        <taxon>Entomophthoromycetes</taxon>
        <taxon>Entomophthorales</taxon>
        <taxon>Entomophthoraceae</taxon>
        <taxon>Entomophthora</taxon>
    </lineage>
</organism>
<sequence length="65" mass="7275">MIYVGHEGTNTSSHFDICGSIGHNLMVHAEVLGQADFPVHVFEQRLGDFVMVFILFLCWDLLLGP</sequence>
<evidence type="ECO:0000313" key="1">
    <source>
        <dbReference type="EMBL" id="KAJ9059283.1"/>
    </source>
</evidence>
<reference evidence="1" key="1">
    <citation type="submission" date="2022-04" db="EMBL/GenBank/DDBJ databases">
        <title>Genome of the entomopathogenic fungus Entomophthora muscae.</title>
        <authorList>
            <person name="Elya C."/>
            <person name="Lovett B.R."/>
            <person name="Lee E."/>
            <person name="Macias A.M."/>
            <person name="Hajek A.E."/>
            <person name="De Bivort B.L."/>
            <person name="Kasson M.T."/>
            <person name="De Fine Licht H.H."/>
            <person name="Stajich J.E."/>
        </authorList>
    </citation>
    <scope>NUCLEOTIDE SEQUENCE</scope>
    <source>
        <strain evidence="1">Berkeley</strain>
    </source>
</reference>
<evidence type="ECO:0000313" key="2">
    <source>
        <dbReference type="Proteomes" id="UP001165960"/>
    </source>
</evidence>
<dbReference type="Proteomes" id="UP001165960">
    <property type="component" value="Unassembled WGS sequence"/>
</dbReference>
<accession>A0ACC2SA65</accession>
<comment type="caution">
    <text evidence="1">The sequence shown here is derived from an EMBL/GenBank/DDBJ whole genome shotgun (WGS) entry which is preliminary data.</text>
</comment>
<protein>
    <submittedName>
        <fullName evidence="1">Uncharacterized protein</fullName>
    </submittedName>
</protein>
<proteinExistence type="predicted"/>
<gene>
    <name evidence="1" type="ORF">DSO57_1003900</name>
</gene>
<name>A0ACC2SA65_9FUNG</name>
<dbReference type="EMBL" id="QTSX02005689">
    <property type="protein sequence ID" value="KAJ9059283.1"/>
    <property type="molecule type" value="Genomic_DNA"/>
</dbReference>
<keyword evidence="2" id="KW-1185">Reference proteome</keyword>